<evidence type="ECO:0000313" key="12">
    <source>
        <dbReference type="Proteomes" id="UP000580856"/>
    </source>
</evidence>
<dbReference type="Pfam" id="PF00271">
    <property type="entry name" value="Helicase_C"/>
    <property type="match status" value="1"/>
</dbReference>
<feature type="region of interest" description="Disordered" evidence="8">
    <location>
        <begin position="485"/>
        <end position="541"/>
    </location>
</feature>
<dbReference type="Proteomes" id="UP000580856">
    <property type="component" value="Unassembled WGS sequence"/>
</dbReference>
<keyword evidence="6 7" id="KW-0067">ATP-binding</keyword>
<proteinExistence type="inferred from homology"/>
<dbReference type="EC" id="3.6.4.13" evidence="1"/>
<gene>
    <name evidence="11" type="ORF">GGQ74_001068</name>
</gene>
<dbReference type="PANTHER" id="PTHR47963:SF8">
    <property type="entry name" value="ATP-DEPENDENT RNA HELICASE DEAD"/>
    <property type="match status" value="1"/>
</dbReference>
<dbReference type="Pfam" id="PF03880">
    <property type="entry name" value="DbpA"/>
    <property type="match status" value="1"/>
</dbReference>
<dbReference type="Gene3D" id="3.40.50.300">
    <property type="entry name" value="P-loop containing nucleotide triphosphate hydrolases"/>
    <property type="match status" value="2"/>
</dbReference>
<evidence type="ECO:0000256" key="3">
    <source>
        <dbReference type="ARBA" id="ARBA00022741"/>
    </source>
</evidence>
<dbReference type="Pfam" id="PF25399">
    <property type="entry name" value="DeaD_dimer"/>
    <property type="match status" value="1"/>
</dbReference>
<evidence type="ECO:0000256" key="8">
    <source>
        <dbReference type="SAM" id="MobiDB-lite"/>
    </source>
</evidence>
<accession>A0A846QGL0</accession>
<evidence type="ECO:0000256" key="2">
    <source>
        <dbReference type="ARBA" id="ARBA00022490"/>
    </source>
</evidence>
<dbReference type="Gene3D" id="3.30.70.330">
    <property type="match status" value="1"/>
</dbReference>
<evidence type="ECO:0000256" key="4">
    <source>
        <dbReference type="ARBA" id="ARBA00022801"/>
    </source>
</evidence>
<sequence>MIPRLLGGERDIVGQAATGTGKTAAFGLPILEKIAGGSGHVQALVLAPTRELAIQVAEELESLKGAQRLNVLPIYGGQAFGPQFRGLRQGADIVVGTPGRVLDHIERGSLDLSQISFLVLDEADEMLNMGFIEDIEAVMAAASPERRTLLFSATMPQDILRIAKRYMGDFEHVSVAREKSEEPLTEQVFHEVAESDRFEALCRVIDASENFYGLVFCRTRADVDHVAVRLQERGYAAEGLHGDASQAQREKVLGSFRRKLVTVLVATDVAARGIDVQELTHVVNFALPQDPETYVHRIGRTGRAGCTGRAVTIITPNEFRKLTYIVRNASGRIEKEKLPCVEEVITARKTRLREGLNAALEQGGLEPFEAFARELMAENSPEEALAAVLKMAYRDDLDPSRYRTIDDAPQRGFSAGNGRTEMFFAAGRADGVSPRDLVDRVARESHINPRLIQGVKILARHSIFTVPDSEAELIERTFRKLSAGAPPLVRRSRQNGGSKPRNFSSRGGFGNRRGEGASRPEGGRRYSDRGESRGRSYEQRG</sequence>
<dbReference type="PANTHER" id="PTHR47963">
    <property type="entry name" value="DEAD-BOX ATP-DEPENDENT RNA HELICASE 47, MITOCHONDRIAL"/>
    <property type="match status" value="1"/>
</dbReference>
<dbReference type="EMBL" id="JAATJA010000001">
    <property type="protein sequence ID" value="NJB67428.1"/>
    <property type="molecule type" value="Genomic_DNA"/>
</dbReference>
<dbReference type="GO" id="GO:0016787">
    <property type="term" value="F:hydrolase activity"/>
    <property type="evidence" value="ECO:0007669"/>
    <property type="project" value="UniProtKB-KW"/>
</dbReference>
<dbReference type="PROSITE" id="PS51192">
    <property type="entry name" value="HELICASE_ATP_BIND_1"/>
    <property type="match status" value="1"/>
</dbReference>
<dbReference type="GO" id="GO:0003723">
    <property type="term" value="F:RNA binding"/>
    <property type="evidence" value="ECO:0007669"/>
    <property type="project" value="TreeGrafter"/>
</dbReference>
<evidence type="ECO:0000256" key="5">
    <source>
        <dbReference type="ARBA" id="ARBA00022806"/>
    </source>
</evidence>
<keyword evidence="5 7" id="KW-0347">Helicase</keyword>
<keyword evidence="4 7" id="KW-0378">Hydrolase</keyword>
<evidence type="ECO:0000259" key="9">
    <source>
        <dbReference type="PROSITE" id="PS51192"/>
    </source>
</evidence>
<evidence type="ECO:0000259" key="10">
    <source>
        <dbReference type="PROSITE" id="PS51194"/>
    </source>
</evidence>
<keyword evidence="3 7" id="KW-0547">Nucleotide-binding</keyword>
<dbReference type="SMART" id="SM00490">
    <property type="entry name" value="HELICc"/>
    <property type="match status" value="1"/>
</dbReference>
<dbReference type="Pfam" id="PF00270">
    <property type="entry name" value="DEAD"/>
    <property type="match status" value="1"/>
</dbReference>
<dbReference type="InterPro" id="IPR044742">
    <property type="entry name" value="DEAD/DEAH_RhlB"/>
</dbReference>
<dbReference type="SUPFAM" id="SSF52540">
    <property type="entry name" value="P-loop containing nucleoside triphosphate hydrolases"/>
    <property type="match status" value="1"/>
</dbReference>
<dbReference type="GO" id="GO:0003724">
    <property type="term" value="F:RNA helicase activity"/>
    <property type="evidence" value="ECO:0007669"/>
    <property type="project" value="UniProtKB-EC"/>
</dbReference>
<dbReference type="InterPro" id="IPR027417">
    <property type="entry name" value="P-loop_NTPase"/>
</dbReference>
<keyword evidence="12" id="KW-1185">Reference proteome</keyword>
<dbReference type="InterPro" id="IPR012677">
    <property type="entry name" value="Nucleotide-bd_a/b_plait_sf"/>
</dbReference>
<feature type="compositionally biased region" description="Basic and acidic residues" evidence="8">
    <location>
        <begin position="512"/>
        <end position="541"/>
    </location>
</feature>
<evidence type="ECO:0000256" key="7">
    <source>
        <dbReference type="RuleBase" id="RU000492"/>
    </source>
</evidence>
<evidence type="ECO:0000256" key="1">
    <source>
        <dbReference type="ARBA" id="ARBA00012552"/>
    </source>
</evidence>
<dbReference type="CDD" id="cd18787">
    <property type="entry name" value="SF2_C_DEAD"/>
    <property type="match status" value="1"/>
</dbReference>
<dbReference type="InterPro" id="IPR005580">
    <property type="entry name" value="DbpA/CsdA_RNA-bd_dom"/>
</dbReference>
<protein>
    <recommendedName>
        <fullName evidence="1">RNA helicase</fullName>
        <ecNumber evidence="1">3.6.4.13</ecNumber>
    </recommendedName>
</protein>
<reference evidence="11 12" key="1">
    <citation type="submission" date="2020-03" db="EMBL/GenBank/DDBJ databases">
        <title>Genomic Encyclopedia of Type Strains, Phase IV (KMG-IV): sequencing the most valuable type-strain genomes for metagenomic binning, comparative biology and taxonomic classification.</title>
        <authorList>
            <person name="Goeker M."/>
        </authorList>
    </citation>
    <scope>NUCLEOTIDE SEQUENCE [LARGE SCALE GENOMIC DNA]</scope>
    <source>
        <strain evidence="11 12">DSM 24233</strain>
    </source>
</reference>
<dbReference type="SMART" id="SM00487">
    <property type="entry name" value="DEXDc"/>
    <property type="match status" value="1"/>
</dbReference>
<dbReference type="InterPro" id="IPR001650">
    <property type="entry name" value="Helicase_C-like"/>
</dbReference>
<dbReference type="PROSITE" id="PS51194">
    <property type="entry name" value="HELICASE_CTER"/>
    <property type="match status" value="1"/>
</dbReference>
<feature type="domain" description="Helicase C-terminal" evidence="10">
    <location>
        <begin position="184"/>
        <end position="346"/>
    </location>
</feature>
<dbReference type="AlphaFoldDB" id="A0A846QGL0"/>
<dbReference type="CDD" id="cd12252">
    <property type="entry name" value="RRM_DbpA"/>
    <property type="match status" value="1"/>
</dbReference>
<dbReference type="InterPro" id="IPR000629">
    <property type="entry name" value="RNA-helicase_DEAD-box_CS"/>
</dbReference>
<dbReference type="GO" id="GO:0005524">
    <property type="term" value="F:ATP binding"/>
    <property type="evidence" value="ECO:0007669"/>
    <property type="project" value="UniProtKB-KW"/>
</dbReference>
<dbReference type="CDD" id="cd00268">
    <property type="entry name" value="DEADc"/>
    <property type="match status" value="1"/>
</dbReference>
<comment type="similarity">
    <text evidence="7">Belongs to the DEAD box helicase family.</text>
</comment>
<feature type="domain" description="Helicase ATP-binding" evidence="9">
    <location>
        <begin position="3"/>
        <end position="173"/>
    </location>
</feature>
<dbReference type="InterPro" id="IPR057325">
    <property type="entry name" value="DeaD_dimer"/>
</dbReference>
<organism evidence="11 12">
    <name type="scientific">Desulfobaculum xiamenense</name>
    <dbReference type="NCBI Taxonomy" id="995050"/>
    <lineage>
        <taxon>Bacteria</taxon>
        <taxon>Pseudomonadati</taxon>
        <taxon>Thermodesulfobacteriota</taxon>
        <taxon>Desulfovibrionia</taxon>
        <taxon>Desulfovibrionales</taxon>
        <taxon>Desulfovibrionaceae</taxon>
        <taxon>Desulfobaculum</taxon>
    </lineage>
</organism>
<evidence type="ECO:0000256" key="6">
    <source>
        <dbReference type="ARBA" id="ARBA00022840"/>
    </source>
</evidence>
<dbReference type="InterPro" id="IPR050547">
    <property type="entry name" value="DEAD_box_RNA_helicases"/>
</dbReference>
<dbReference type="InterPro" id="IPR014001">
    <property type="entry name" value="Helicase_ATP-bd"/>
</dbReference>
<comment type="caution">
    <text evidence="11">The sequence shown here is derived from an EMBL/GenBank/DDBJ whole genome shotgun (WGS) entry which is preliminary data.</text>
</comment>
<name>A0A846QGL0_9BACT</name>
<dbReference type="InterPro" id="IPR011545">
    <property type="entry name" value="DEAD/DEAH_box_helicase_dom"/>
</dbReference>
<keyword evidence="2" id="KW-0963">Cytoplasm</keyword>
<evidence type="ECO:0000313" key="11">
    <source>
        <dbReference type="EMBL" id="NJB67428.1"/>
    </source>
</evidence>
<dbReference type="PROSITE" id="PS00039">
    <property type="entry name" value="DEAD_ATP_HELICASE"/>
    <property type="match status" value="1"/>
</dbReference>